<dbReference type="Proteomes" id="UP001501337">
    <property type="component" value="Unassembled WGS sequence"/>
</dbReference>
<dbReference type="RefSeq" id="WP_344809333.1">
    <property type="nucleotide sequence ID" value="NZ_BAABBO010000021.1"/>
</dbReference>
<evidence type="ECO:0000313" key="2">
    <source>
        <dbReference type="EMBL" id="GAA3977425.1"/>
    </source>
</evidence>
<reference evidence="3" key="1">
    <citation type="journal article" date="2019" name="Int. J. Syst. Evol. Microbiol.">
        <title>The Global Catalogue of Microorganisms (GCM) 10K type strain sequencing project: providing services to taxonomists for standard genome sequencing and annotation.</title>
        <authorList>
            <consortium name="The Broad Institute Genomics Platform"/>
            <consortium name="The Broad Institute Genome Sequencing Center for Infectious Disease"/>
            <person name="Wu L."/>
            <person name="Ma J."/>
        </authorList>
    </citation>
    <scope>NUCLEOTIDE SEQUENCE [LARGE SCALE GENOMIC DNA]</scope>
    <source>
        <strain evidence="3">JCM 17555</strain>
    </source>
</reference>
<dbReference type="InterPro" id="IPR027417">
    <property type="entry name" value="P-loop_NTPase"/>
</dbReference>
<dbReference type="SUPFAM" id="SSF52540">
    <property type="entry name" value="P-loop containing nucleoside triphosphate hydrolases"/>
    <property type="match status" value="1"/>
</dbReference>
<sequence length="120" mass="13300">MEALAALDESRLHGYRRGLVVLATGLGKTWLAAFDVKASPTKRVLFVAHREDILYQAATFVRIGEGLRVGFYKGQQRDVDVDVLCASIQTIGRSAHLEQFATTHFDYIVVDEFHHAAAPS</sequence>
<proteinExistence type="predicted"/>
<accession>A0ABP7Q6R3</accession>
<dbReference type="PANTHER" id="PTHR47962:SF4">
    <property type="entry name" value="HELICASE"/>
    <property type="match status" value="1"/>
</dbReference>
<dbReference type="Gene3D" id="3.40.50.300">
    <property type="entry name" value="P-loop containing nucleotide triphosphate hydrolases"/>
    <property type="match status" value="1"/>
</dbReference>
<evidence type="ECO:0000259" key="1">
    <source>
        <dbReference type="Pfam" id="PF04851"/>
    </source>
</evidence>
<keyword evidence="3" id="KW-1185">Reference proteome</keyword>
<name>A0ABP7Q6R3_9GAMM</name>
<dbReference type="EMBL" id="BAABBO010000021">
    <property type="protein sequence ID" value="GAA3977425.1"/>
    <property type="molecule type" value="Genomic_DNA"/>
</dbReference>
<dbReference type="InterPro" id="IPR006935">
    <property type="entry name" value="Helicase/UvrB_N"/>
</dbReference>
<gene>
    <name evidence="2" type="ORF">GCM10022278_37750</name>
</gene>
<dbReference type="Pfam" id="PF04851">
    <property type="entry name" value="ResIII"/>
    <property type="match status" value="1"/>
</dbReference>
<comment type="caution">
    <text evidence="2">The sequence shown here is derived from an EMBL/GenBank/DDBJ whole genome shotgun (WGS) entry which is preliminary data.</text>
</comment>
<evidence type="ECO:0000313" key="3">
    <source>
        <dbReference type="Proteomes" id="UP001501337"/>
    </source>
</evidence>
<protein>
    <recommendedName>
        <fullName evidence="1">Helicase/UvrB N-terminal domain-containing protein</fullName>
    </recommendedName>
</protein>
<feature type="domain" description="Helicase/UvrB N-terminal" evidence="1">
    <location>
        <begin position="2"/>
        <end position="118"/>
    </location>
</feature>
<organism evidence="2 3">
    <name type="scientific">Allohahella marinimesophila</name>
    <dbReference type="NCBI Taxonomy" id="1054972"/>
    <lineage>
        <taxon>Bacteria</taxon>
        <taxon>Pseudomonadati</taxon>
        <taxon>Pseudomonadota</taxon>
        <taxon>Gammaproteobacteria</taxon>
        <taxon>Oceanospirillales</taxon>
        <taxon>Hahellaceae</taxon>
        <taxon>Allohahella</taxon>
    </lineage>
</organism>
<dbReference type="InterPro" id="IPR052511">
    <property type="entry name" value="ATP-dep_Helicase"/>
</dbReference>
<dbReference type="PANTHER" id="PTHR47962">
    <property type="entry name" value="ATP-DEPENDENT HELICASE LHR-RELATED-RELATED"/>
    <property type="match status" value="1"/>
</dbReference>